<dbReference type="SMART" id="SM00320">
    <property type="entry name" value="WD40"/>
    <property type="match status" value="8"/>
</dbReference>
<keyword evidence="9" id="KW-1185">Reference proteome</keyword>
<evidence type="ECO:0000313" key="9">
    <source>
        <dbReference type="Proteomes" id="UP000070444"/>
    </source>
</evidence>
<evidence type="ECO:0000256" key="3">
    <source>
        <dbReference type="ARBA" id="ARBA00022737"/>
    </source>
</evidence>
<dbReference type="InterPro" id="IPR001632">
    <property type="entry name" value="WD40_G-protein_beta-like"/>
</dbReference>
<evidence type="ECO:0000256" key="2">
    <source>
        <dbReference type="ARBA" id="ARBA00022574"/>
    </source>
</evidence>
<dbReference type="STRING" id="796925.A0A137PF18"/>
<dbReference type="FunFam" id="2.130.10.10:FF:000464">
    <property type="entry name" value="Ribosome assembly protein 4"/>
    <property type="match status" value="1"/>
</dbReference>
<dbReference type="PROSITE" id="PS50082">
    <property type="entry name" value="WD_REPEATS_2"/>
    <property type="match status" value="7"/>
</dbReference>
<feature type="repeat" description="WD" evidence="5">
    <location>
        <begin position="166"/>
        <end position="207"/>
    </location>
</feature>
<feature type="repeat" description="WD" evidence="5">
    <location>
        <begin position="426"/>
        <end position="467"/>
    </location>
</feature>
<dbReference type="PRINTS" id="PR00320">
    <property type="entry name" value="GPROTEINBRPT"/>
</dbReference>
<dbReference type="Gene3D" id="2.130.10.10">
    <property type="entry name" value="YVTN repeat-like/Quinoprotein amine dehydrogenase"/>
    <property type="match status" value="1"/>
</dbReference>
<dbReference type="PRINTS" id="PR00319">
    <property type="entry name" value="GPROTEINB"/>
</dbReference>
<dbReference type="SUPFAM" id="SSF50978">
    <property type="entry name" value="WD40 repeat-like"/>
    <property type="match status" value="1"/>
</dbReference>
<reference evidence="8 9" key="1">
    <citation type="journal article" date="2015" name="Genome Biol. Evol.">
        <title>Phylogenomic analyses indicate that early fungi evolved digesting cell walls of algal ancestors of land plants.</title>
        <authorList>
            <person name="Chang Y."/>
            <person name="Wang S."/>
            <person name="Sekimoto S."/>
            <person name="Aerts A.L."/>
            <person name="Choi C."/>
            <person name="Clum A."/>
            <person name="LaButti K.M."/>
            <person name="Lindquist E.A."/>
            <person name="Yee Ngan C."/>
            <person name="Ohm R.A."/>
            <person name="Salamov A.A."/>
            <person name="Grigoriev I.V."/>
            <person name="Spatafora J.W."/>
            <person name="Berbee M.L."/>
        </authorList>
    </citation>
    <scope>NUCLEOTIDE SEQUENCE [LARGE SCALE GENOMIC DNA]</scope>
    <source>
        <strain evidence="8 9">NRRL 28638</strain>
    </source>
</reference>
<organism evidence="8 9">
    <name type="scientific">Conidiobolus coronatus (strain ATCC 28846 / CBS 209.66 / NRRL 28638)</name>
    <name type="common">Delacroixia coronata</name>
    <dbReference type="NCBI Taxonomy" id="796925"/>
    <lineage>
        <taxon>Eukaryota</taxon>
        <taxon>Fungi</taxon>
        <taxon>Fungi incertae sedis</taxon>
        <taxon>Zoopagomycota</taxon>
        <taxon>Entomophthoromycotina</taxon>
        <taxon>Entomophthoromycetes</taxon>
        <taxon>Entomophthorales</taxon>
        <taxon>Ancylistaceae</taxon>
        <taxon>Conidiobolus</taxon>
    </lineage>
</organism>
<dbReference type="GO" id="GO:0005730">
    <property type="term" value="C:nucleolus"/>
    <property type="evidence" value="ECO:0007669"/>
    <property type="project" value="UniProtKB-SubCell"/>
</dbReference>
<dbReference type="InterPro" id="IPR015943">
    <property type="entry name" value="WD40/YVTN_repeat-like_dom_sf"/>
</dbReference>
<dbReference type="PANTHER" id="PTHR19848">
    <property type="entry name" value="WD40 REPEAT PROTEIN"/>
    <property type="match status" value="1"/>
</dbReference>
<dbReference type="Pfam" id="PF00400">
    <property type="entry name" value="WD40"/>
    <property type="match status" value="7"/>
</dbReference>
<dbReference type="GO" id="GO:0000027">
    <property type="term" value="P:ribosomal large subunit assembly"/>
    <property type="evidence" value="ECO:0007669"/>
    <property type="project" value="EnsemblFungi"/>
</dbReference>
<name>A0A137PF18_CONC2</name>
<dbReference type="PROSITE" id="PS50294">
    <property type="entry name" value="WD_REPEATS_REGION"/>
    <property type="match status" value="6"/>
</dbReference>
<keyword evidence="4" id="KW-0539">Nucleus</keyword>
<feature type="region of interest" description="Disordered" evidence="6">
    <location>
        <begin position="1"/>
        <end position="31"/>
    </location>
</feature>
<feature type="domain" description="NLE" evidence="7">
    <location>
        <begin position="30"/>
        <end position="86"/>
    </location>
</feature>
<sequence>MSSVPLKRKVQEQIGPDDSKNPSISSSATVSARFQTADGEVTGPPLSIPAQITPQQLTVLLNKLLDNEEPLPYSFQVDQIEVIRSIYEDLIQNGTKSTEDSLTIIYHPQAVFRVRAVTRCSSTLTGHTEALLSCRFSPDGQYLATGSGDTTVRLWDLNTETPQFTCQGHSNWVLCLEWAPDSSIVASGSMDQTVRLWDPKTGQMIGNPLKGHRKWVTSIAWEPFHINPKNPRLATASKDGTVRIWDTVRRTTIMTFASHTSSVTCVKWGGGNDLAQFPQGIIYTTSQDRTVKLWNPATGAMIKSLSGHAHWVNTIALNTDYVLRTGQFDHTGKKFDTPEEGQVKALERYNEVVKGIGERIVTGSDDFTMFLWDPLRNDKPLARMTGHQKAVNHVNFSPDGRLIASASFDNSVKIWDANTGKFVKNLRGHVSSVYQVCWSSDSRMLVSASKDATCKVWDYRTGKLKVNLPGHLDEVYAIDWSPGGDKVASGGKDRTLKLWRY</sequence>
<keyword evidence="2 5" id="KW-0853">WD repeat</keyword>
<dbReference type="CDD" id="cd00200">
    <property type="entry name" value="WD40"/>
    <property type="match status" value="1"/>
</dbReference>
<dbReference type="AlphaFoldDB" id="A0A137PF18"/>
<evidence type="ECO:0000256" key="6">
    <source>
        <dbReference type="SAM" id="MobiDB-lite"/>
    </source>
</evidence>
<dbReference type="InterPro" id="IPR020472">
    <property type="entry name" value="WD40_PAC1"/>
</dbReference>
<proteinExistence type="predicted"/>
<keyword evidence="3" id="KW-0677">Repeat</keyword>
<feature type="repeat" description="WD" evidence="5">
    <location>
        <begin position="256"/>
        <end position="304"/>
    </location>
</feature>
<feature type="repeat" description="WD" evidence="5">
    <location>
        <begin position="468"/>
        <end position="501"/>
    </location>
</feature>
<dbReference type="PANTHER" id="PTHR19848:SF0">
    <property type="entry name" value="NOTCHLESS PROTEIN HOMOLOG 1"/>
    <property type="match status" value="1"/>
</dbReference>
<protein>
    <submittedName>
        <fullName evidence="8">WD40 repeat-like protein</fullName>
    </submittedName>
</protein>
<gene>
    <name evidence="8" type="ORF">CONCODRAFT_15450</name>
</gene>
<dbReference type="GO" id="GO:0110136">
    <property type="term" value="P:protein-RNA complex remodeling"/>
    <property type="evidence" value="ECO:0007669"/>
    <property type="project" value="EnsemblFungi"/>
</dbReference>
<dbReference type="OMA" id="AWEPYHR"/>
<dbReference type="Pfam" id="PF08154">
    <property type="entry name" value="NLE"/>
    <property type="match status" value="1"/>
</dbReference>
<comment type="subcellular location">
    <subcellularLocation>
        <location evidence="1">Nucleus</location>
        <location evidence="1">Nucleolus</location>
    </subcellularLocation>
</comment>
<evidence type="ECO:0000313" key="8">
    <source>
        <dbReference type="EMBL" id="KXN73565.1"/>
    </source>
</evidence>
<feature type="repeat" description="WD" evidence="5">
    <location>
        <begin position="124"/>
        <end position="165"/>
    </location>
</feature>
<feature type="repeat" description="WD" evidence="5">
    <location>
        <begin position="209"/>
        <end position="255"/>
    </location>
</feature>
<dbReference type="PROSITE" id="PS00678">
    <property type="entry name" value="WD_REPEATS_1"/>
    <property type="match status" value="2"/>
</dbReference>
<accession>A0A137PF18</accession>
<feature type="repeat" description="WD" evidence="5">
    <location>
        <begin position="384"/>
        <end position="425"/>
    </location>
</feature>
<dbReference type="InterPro" id="IPR036322">
    <property type="entry name" value="WD40_repeat_dom_sf"/>
</dbReference>
<dbReference type="InterPro" id="IPR012972">
    <property type="entry name" value="NLE"/>
</dbReference>
<evidence type="ECO:0000259" key="7">
    <source>
        <dbReference type="Pfam" id="PF08154"/>
    </source>
</evidence>
<dbReference type="SUPFAM" id="SSF63825">
    <property type="entry name" value="YWTD domain"/>
    <property type="match status" value="1"/>
</dbReference>
<evidence type="ECO:0000256" key="4">
    <source>
        <dbReference type="ARBA" id="ARBA00023242"/>
    </source>
</evidence>
<dbReference type="Proteomes" id="UP000070444">
    <property type="component" value="Unassembled WGS sequence"/>
</dbReference>
<dbReference type="InterPro" id="IPR001680">
    <property type="entry name" value="WD40_rpt"/>
</dbReference>
<dbReference type="InterPro" id="IPR019775">
    <property type="entry name" value="WD40_repeat_CS"/>
</dbReference>
<feature type="compositionally biased region" description="Polar residues" evidence="6">
    <location>
        <begin position="21"/>
        <end position="31"/>
    </location>
</feature>
<evidence type="ECO:0000256" key="5">
    <source>
        <dbReference type="PROSITE-ProRule" id="PRU00221"/>
    </source>
</evidence>
<dbReference type="EMBL" id="KQ964435">
    <property type="protein sequence ID" value="KXN73565.1"/>
    <property type="molecule type" value="Genomic_DNA"/>
</dbReference>
<dbReference type="OrthoDB" id="10267436at2759"/>
<evidence type="ECO:0000256" key="1">
    <source>
        <dbReference type="ARBA" id="ARBA00004604"/>
    </source>
</evidence>